<evidence type="ECO:0000313" key="1">
    <source>
        <dbReference type="EMBL" id="EET45650.1"/>
    </source>
</evidence>
<evidence type="ECO:0000313" key="2">
    <source>
        <dbReference type="Proteomes" id="UP000005365"/>
    </source>
</evidence>
<proteinExistence type="predicted"/>
<name>C6M1H2_NEISI</name>
<protein>
    <submittedName>
        <fullName evidence="1">Uncharacterized protein</fullName>
    </submittedName>
</protein>
<reference evidence="1" key="1">
    <citation type="submission" date="2009-07" db="EMBL/GenBank/DDBJ databases">
        <authorList>
            <person name="Weinstock G."/>
            <person name="Sodergren E."/>
            <person name="Clifton S."/>
            <person name="Fulton L."/>
            <person name="Fulton B."/>
            <person name="Courtney L."/>
            <person name="Fronick C."/>
            <person name="Harrison M."/>
            <person name="Strong C."/>
            <person name="Farmer C."/>
            <person name="Delahaunty K."/>
            <person name="Markovic C."/>
            <person name="Hall O."/>
            <person name="Minx P."/>
            <person name="Tomlinson C."/>
            <person name="Mitreva M."/>
            <person name="Nelson J."/>
            <person name="Hou S."/>
            <person name="Wollam A."/>
            <person name="Pepin K.H."/>
            <person name="Johnson M."/>
            <person name="Bhonagiri V."/>
            <person name="Nash W.E."/>
            <person name="Warren W."/>
            <person name="Chinwalla A."/>
            <person name="Mardis E.R."/>
            <person name="Wilson R.K."/>
        </authorList>
    </citation>
    <scope>NUCLEOTIDE SEQUENCE [LARGE SCALE GENOMIC DNA]</scope>
    <source>
        <strain evidence="1">ATCC 29256</strain>
    </source>
</reference>
<sequence>MNGKRSSENWETKVFRRPFLNRRALWINRTRSVGFAREVCYPSV</sequence>
<gene>
    <name evidence="1" type="ORF">NEISICOT_00356</name>
</gene>
<comment type="caution">
    <text evidence="1">The sequence shown here is derived from an EMBL/GenBank/DDBJ whole genome shotgun (WGS) entry which is preliminary data.</text>
</comment>
<dbReference type="AlphaFoldDB" id="C6M1H2"/>
<organism evidence="1 2">
    <name type="scientific">Neisseria sicca ATCC 29256</name>
    <dbReference type="NCBI Taxonomy" id="547045"/>
    <lineage>
        <taxon>Bacteria</taxon>
        <taxon>Pseudomonadati</taxon>
        <taxon>Pseudomonadota</taxon>
        <taxon>Betaproteobacteria</taxon>
        <taxon>Neisseriales</taxon>
        <taxon>Neisseriaceae</taxon>
        <taxon>Neisseria</taxon>
    </lineage>
</organism>
<dbReference type="EMBL" id="ACKO02000002">
    <property type="protein sequence ID" value="EET45650.1"/>
    <property type="molecule type" value="Genomic_DNA"/>
</dbReference>
<accession>C6M1H2</accession>
<keyword evidence="2" id="KW-1185">Reference proteome</keyword>
<dbReference type="Proteomes" id="UP000005365">
    <property type="component" value="Unassembled WGS sequence"/>
</dbReference>